<feature type="signal peptide" evidence="2">
    <location>
        <begin position="1"/>
        <end position="23"/>
    </location>
</feature>
<sequence length="558" mass="61134">MRSRVRGIVIVVIASWVVAVTKCLQQQTILTSADIPFRLGFRTGEVEVYGRSPSSSGKRNIRLYSSVATTTLVIDGPELRSCQKEFVSKGMITTSTQTSTHLPLDFTGPSESGVVQTNFGSSFTLPSSVKLENAVATIVPSLLLNRMSSIMEEAFANSKITESPVNVVVIGGGKLADYVASTTTVVYPGATVYQVTSRGEGLATKRGKGVTCINPNKAEEGFSDTIGRFEVLVDTLACEGEDTVDLMRKKHGLKVYLTTMTRSAELFKDGGVFRGPGIVSGYRKEVVNAVKFERDGEWGGAGVDWVGVQDVHGRLLESGNVFFDEKIKTGSVNIRGSDARDLLESTTWPRDSEGVNVRYGFPPVIGFEDDEDYDEDYDEDFDEDDDEDYSGDEDERNDGTEYFGGDEDEDTKEIGEEQDRMTKLKTSAAQVRSITKLQEVSSEIMETESNAVLFLSAPWCKACKFMGPPYKRLSKLEPEVKFLQVSISSEEGKEVSRWLGVDSVPSFVFFRDGKVIGDPVSTAKLRKGGEVYAGVQLLKTGGQWKEGMAQARRATNNP</sequence>
<dbReference type="InterPro" id="IPR036249">
    <property type="entry name" value="Thioredoxin-like_sf"/>
</dbReference>
<evidence type="ECO:0000313" key="4">
    <source>
        <dbReference type="EMBL" id="GMH64679.1"/>
    </source>
</evidence>
<dbReference type="InterPro" id="IPR050620">
    <property type="entry name" value="Thioredoxin_H-type-like"/>
</dbReference>
<dbReference type="Proteomes" id="UP001165082">
    <property type="component" value="Unassembled WGS sequence"/>
</dbReference>
<protein>
    <recommendedName>
        <fullName evidence="3">Thioredoxin domain-containing protein</fullName>
    </recommendedName>
</protein>
<dbReference type="InterPro" id="IPR013766">
    <property type="entry name" value="Thioredoxin_domain"/>
</dbReference>
<dbReference type="PANTHER" id="PTHR10438:SF468">
    <property type="entry name" value="THIOREDOXIN-1-RELATED"/>
    <property type="match status" value="1"/>
</dbReference>
<evidence type="ECO:0000256" key="2">
    <source>
        <dbReference type="SAM" id="SignalP"/>
    </source>
</evidence>
<dbReference type="EMBL" id="BRXZ01006680">
    <property type="protein sequence ID" value="GMH64679.1"/>
    <property type="molecule type" value="Genomic_DNA"/>
</dbReference>
<name>A0A9W7A2H9_9STRA</name>
<evidence type="ECO:0000259" key="3">
    <source>
        <dbReference type="Pfam" id="PF00085"/>
    </source>
</evidence>
<dbReference type="Pfam" id="PF00085">
    <property type="entry name" value="Thioredoxin"/>
    <property type="match status" value="1"/>
</dbReference>
<dbReference type="AlphaFoldDB" id="A0A9W7A2H9"/>
<comment type="caution">
    <text evidence="4">The sequence shown here is derived from an EMBL/GenBank/DDBJ whole genome shotgun (WGS) entry which is preliminary data.</text>
</comment>
<proteinExistence type="predicted"/>
<feature type="compositionally biased region" description="Acidic residues" evidence="1">
    <location>
        <begin position="367"/>
        <end position="396"/>
    </location>
</feature>
<reference evidence="4" key="1">
    <citation type="submission" date="2022-07" db="EMBL/GenBank/DDBJ databases">
        <title>Genome analysis of Parmales, a sister group of diatoms, reveals the evolutionary specialization of diatoms from phago-mixotrophs to photoautotrophs.</title>
        <authorList>
            <person name="Ban H."/>
            <person name="Sato S."/>
            <person name="Yoshikawa S."/>
            <person name="Kazumasa Y."/>
            <person name="Nakamura Y."/>
            <person name="Ichinomiya M."/>
            <person name="Saitoh K."/>
            <person name="Sato N."/>
            <person name="Blanc-Mathieu R."/>
            <person name="Endo H."/>
            <person name="Kuwata A."/>
            <person name="Ogata H."/>
        </authorList>
    </citation>
    <scope>NUCLEOTIDE SEQUENCE</scope>
</reference>
<dbReference type="Gene3D" id="3.40.30.10">
    <property type="entry name" value="Glutaredoxin"/>
    <property type="match status" value="1"/>
</dbReference>
<accession>A0A9W7A2H9</accession>
<gene>
    <name evidence="4" type="ORF">TrRE_jg4862</name>
</gene>
<dbReference type="OrthoDB" id="2121326at2759"/>
<dbReference type="SUPFAM" id="SSF52833">
    <property type="entry name" value="Thioredoxin-like"/>
    <property type="match status" value="1"/>
</dbReference>
<organism evidence="4 5">
    <name type="scientific">Triparma retinervis</name>
    <dbReference type="NCBI Taxonomy" id="2557542"/>
    <lineage>
        <taxon>Eukaryota</taxon>
        <taxon>Sar</taxon>
        <taxon>Stramenopiles</taxon>
        <taxon>Ochrophyta</taxon>
        <taxon>Bolidophyceae</taxon>
        <taxon>Parmales</taxon>
        <taxon>Triparmaceae</taxon>
        <taxon>Triparma</taxon>
    </lineage>
</organism>
<keyword evidence="2" id="KW-0732">Signal</keyword>
<keyword evidence="5" id="KW-1185">Reference proteome</keyword>
<feature type="chain" id="PRO_5040993354" description="Thioredoxin domain-containing protein" evidence="2">
    <location>
        <begin position="24"/>
        <end position="558"/>
    </location>
</feature>
<evidence type="ECO:0000313" key="5">
    <source>
        <dbReference type="Proteomes" id="UP001165082"/>
    </source>
</evidence>
<evidence type="ECO:0000256" key="1">
    <source>
        <dbReference type="SAM" id="MobiDB-lite"/>
    </source>
</evidence>
<feature type="domain" description="Thioredoxin" evidence="3">
    <location>
        <begin position="438"/>
        <end position="519"/>
    </location>
</feature>
<dbReference type="CDD" id="cd02947">
    <property type="entry name" value="TRX_family"/>
    <property type="match status" value="1"/>
</dbReference>
<feature type="region of interest" description="Disordered" evidence="1">
    <location>
        <begin position="359"/>
        <end position="411"/>
    </location>
</feature>
<dbReference type="PANTHER" id="PTHR10438">
    <property type="entry name" value="THIOREDOXIN"/>
    <property type="match status" value="1"/>
</dbReference>